<reference evidence="2" key="1">
    <citation type="submission" date="2020-09" db="EMBL/GenBank/DDBJ databases">
        <authorList>
            <person name="Kikuchi T."/>
        </authorList>
    </citation>
    <scope>NUCLEOTIDE SEQUENCE</scope>
    <source>
        <strain evidence="2">Ka4C1</strain>
    </source>
</reference>
<dbReference type="SMR" id="A0A7I8X7F9"/>
<dbReference type="InterPro" id="IPR052782">
    <property type="entry name" value="Oocyte-zygote_transition_reg"/>
</dbReference>
<dbReference type="PANTHER" id="PTHR46163">
    <property type="entry name" value="TYROSINE-PROTEIN PHOSPHATASE-RELATED"/>
    <property type="match status" value="1"/>
</dbReference>
<dbReference type="Proteomes" id="UP000582659">
    <property type="component" value="Unassembled WGS sequence"/>
</dbReference>
<dbReference type="SUPFAM" id="SSF52799">
    <property type="entry name" value="(Phosphotyrosine protein) phosphatases II"/>
    <property type="match status" value="1"/>
</dbReference>
<dbReference type="SMART" id="SM00404">
    <property type="entry name" value="PTPc_motif"/>
    <property type="match status" value="1"/>
</dbReference>
<organism evidence="2 3">
    <name type="scientific">Bursaphelenchus xylophilus</name>
    <name type="common">Pinewood nematode worm</name>
    <name type="synonym">Aphelenchoides xylophilus</name>
    <dbReference type="NCBI Taxonomy" id="6326"/>
    <lineage>
        <taxon>Eukaryota</taxon>
        <taxon>Metazoa</taxon>
        <taxon>Ecdysozoa</taxon>
        <taxon>Nematoda</taxon>
        <taxon>Chromadorea</taxon>
        <taxon>Rhabditida</taxon>
        <taxon>Tylenchina</taxon>
        <taxon>Tylenchomorpha</taxon>
        <taxon>Aphelenchoidea</taxon>
        <taxon>Aphelenchoididae</taxon>
        <taxon>Bursaphelenchus</taxon>
    </lineage>
</organism>
<sequence>MDIALHKDGTREVIANAGKSQRSKRKQKSRFFHPMVLAVHLTDGGKKIHEGLLASYHEIHRESPTFCAFFADENASKNRFPDIPLNDHTRVVLSESEGGDYYHASYVDGLVQSKQFVLAQAPFTQDTEADFHRLVAELKPEAIIVLMKEDTPEAKLICPEGRGEKTCAGIKFRIEEETKSKHRNVKVSVTDGKSVSHKLQMFFMSSWIDEHKIPEDIWEFRAAIKKKIPTWPAREAAALIVSQSGTKRTGVWFMADTEADRLQTKTRIRFSESIRQLRYQRHEALESFELFVGLVNLMEKFAKQVVEKQIVV</sequence>
<dbReference type="PROSITE" id="PS50055">
    <property type="entry name" value="TYR_PHOSPHATASE_PTP"/>
    <property type="match status" value="1"/>
</dbReference>
<evidence type="ECO:0000313" key="3">
    <source>
        <dbReference type="Proteomes" id="UP000659654"/>
    </source>
</evidence>
<evidence type="ECO:0000313" key="2">
    <source>
        <dbReference type="EMBL" id="CAD5232988.1"/>
    </source>
</evidence>
<dbReference type="EMBL" id="CAJFDI010000005">
    <property type="protein sequence ID" value="CAD5232988.1"/>
    <property type="molecule type" value="Genomic_DNA"/>
</dbReference>
<keyword evidence="3" id="KW-1185">Reference proteome</keyword>
<accession>A0A7I8X7F9</accession>
<feature type="domain" description="Tyrosine-protein phosphatase" evidence="1">
    <location>
        <begin position="73"/>
        <end position="301"/>
    </location>
</feature>
<protein>
    <submittedName>
        <fullName evidence="2">(pine wood nematode) hypothetical protein</fullName>
    </submittedName>
</protein>
<gene>
    <name evidence="2" type="ORF">BXYJ_LOCUS13079</name>
</gene>
<dbReference type="GO" id="GO:0004725">
    <property type="term" value="F:protein tyrosine phosphatase activity"/>
    <property type="evidence" value="ECO:0007669"/>
    <property type="project" value="InterPro"/>
</dbReference>
<dbReference type="InterPro" id="IPR003595">
    <property type="entry name" value="Tyr_Pase_cat"/>
</dbReference>
<dbReference type="AlphaFoldDB" id="A0A7I8X7F9"/>
<dbReference type="Pfam" id="PF00102">
    <property type="entry name" value="Y_phosphatase"/>
    <property type="match status" value="1"/>
</dbReference>
<dbReference type="InterPro" id="IPR000242">
    <property type="entry name" value="PTP_cat"/>
</dbReference>
<name>A0A7I8X7F9_BURXY</name>
<evidence type="ECO:0000259" key="1">
    <source>
        <dbReference type="PROSITE" id="PS50055"/>
    </source>
</evidence>
<dbReference type="SMART" id="SM00194">
    <property type="entry name" value="PTPc"/>
    <property type="match status" value="1"/>
</dbReference>
<dbReference type="InterPro" id="IPR029021">
    <property type="entry name" value="Prot-tyrosine_phosphatase-like"/>
</dbReference>
<dbReference type="OrthoDB" id="5843820at2759"/>
<dbReference type="EMBL" id="CAJFCV020000005">
    <property type="protein sequence ID" value="CAG9126293.1"/>
    <property type="molecule type" value="Genomic_DNA"/>
</dbReference>
<dbReference type="PANTHER" id="PTHR46163:SF14">
    <property type="entry name" value="TYROSINE-PROTEIN PHOSPHATASE DOMAIN-CONTAINING PROTEIN"/>
    <property type="match status" value="1"/>
</dbReference>
<comment type="caution">
    <text evidence="2">The sequence shown here is derived from an EMBL/GenBank/DDBJ whole genome shotgun (WGS) entry which is preliminary data.</text>
</comment>
<dbReference type="Gene3D" id="3.90.190.10">
    <property type="entry name" value="Protein tyrosine phosphatase superfamily"/>
    <property type="match status" value="1"/>
</dbReference>
<proteinExistence type="predicted"/>
<dbReference type="Proteomes" id="UP000659654">
    <property type="component" value="Unassembled WGS sequence"/>
</dbReference>